<feature type="repeat" description="TPR" evidence="8">
    <location>
        <begin position="103"/>
        <end position="136"/>
    </location>
</feature>
<keyword evidence="6" id="KW-0677">Repeat</keyword>
<protein>
    <recommendedName>
        <fullName evidence="3">protein O-GlcNAc transferase</fullName>
        <ecNumber evidence="3">2.4.1.255</ecNumber>
    </recommendedName>
</protein>
<feature type="repeat" description="TPR" evidence="8">
    <location>
        <begin position="374"/>
        <end position="407"/>
    </location>
</feature>
<dbReference type="InterPro" id="IPR011990">
    <property type="entry name" value="TPR-like_helical_dom_sf"/>
</dbReference>
<comment type="caution">
    <text evidence="10">The sequence shown here is derived from an EMBL/GenBank/DDBJ whole genome shotgun (WGS) entry which is preliminary data.</text>
</comment>
<evidence type="ECO:0000256" key="5">
    <source>
        <dbReference type="ARBA" id="ARBA00022679"/>
    </source>
</evidence>
<dbReference type="SUPFAM" id="SSF53756">
    <property type="entry name" value="UDP-Glycosyltransferase/glycogen phosphorylase"/>
    <property type="match status" value="1"/>
</dbReference>
<keyword evidence="4" id="KW-0328">Glycosyltransferase</keyword>
<dbReference type="EC" id="2.4.1.255" evidence="3"/>
<keyword evidence="11" id="KW-1185">Reference proteome</keyword>
<dbReference type="AlphaFoldDB" id="A0A560HJK5"/>
<evidence type="ECO:0000256" key="7">
    <source>
        <dbReference type="ARBA" id="ARBA00022803"/>
    </source>
</evidence>
<evidence type="ECO:0000259" key="9">
    <source>
        <dbReference type="Pfam" id="PF13844"/>
    </source>
</evidence>
<proteinExistence type="inferred from homology"/>
<dbReference type="Gene3D" id="3.40.50.11380">
    <property type="match status" value="1"/>
</dbReference>
<dbReference type="EMBL" id="VITR01000001">
    <property type="protein sequence ID" value="TWB46141.1"/>
    <property type="molecule type" value="Genomic_DNA"/>
</dbReference>
<evidence type="ECO:0000256" key="4">
    <source>
        <dbReference type="ARBA" id="ARBA00022676"/>
    </source>
</evidence>
<dbReference type="GO" id="GO:0042802">
    <property type="term" value="F:identical protein binding"/>
    <property type="evidence" value="ECO:0007669"/>
    <property type="project" value="InterPro"/>
</dbReference>
<dbReference type="Pfam" id="PF13844">
    <property type="entry name" value="Glyco_transf_41"/>
    <property type="match status" value="2"/>
</dbReference>
<reference evidence="10 11" key="1">
    <citation type="submission" date="2019-06" db="EMBL/GenBank/DDBJ databases">
        <title>Genomic Encyclopedia of Type Strains, Phase IV (KMG-V): Genome sequencing to study the core and pangenomes of soil and plant-associated prokaryotes.</title>
        <authorList>
            <person name="Whitman W."/>
        </authorList>
    </citation>
    <scope>NUCLEOTIDE SEQUENCE [LARGE SCALE GENOMIC DNA]</scope>
    <source>
        <strain evidence="10 11">BR 11622</strain>
    </source>
</reference>
<dbReference type="PROSITE" id="PS50005">
    <property type="entry name" value="TPR"/>
    <property type="match status" value="3"/>
</dbReference>
<dbReference type="Proteomes" id="UP000315751">
    <property type="component" value="Unassembled WGS sequence"/>
</dbReference>
<feature type="repeat" description="TPR" evidence="8">
    <location>
        <begin position="137"/>
        <end position="170"/>
    </location>
</feature>
<dbReference type="RefSeq" id="WP_145729409.1">
    <property type="nucleotide sequence ID" value="NZ_VITR01000001.1"/>
</dbReference>
<evidence type="ECO:0000313" key="10">
    <source>
        <dbReference type="EMBL" id="TWB46141.1"/>
    </source>
</evidence>
<feature type="domain" description="O-GlcNAc transferase C-terminal" evidence="9">
    <location>
        <begin position="625"/>
        <end position="802"/>
    </location>
</feature>
<evidence type="ECO:0000256" key="8">
    <source>
        <dbReference type="PROSITE-ProRule" id="PRU00339"/>
    </source>
</evidence>
<gene>
    <name evidence="10" type="ORF">FBZ90_101476</name>
</gene>
<dbReference type="Pfam" id="PF07721">
    <property type="entry name" value="TPR_4"/>
    <property type="match status" value="1"/>
</dbReference>
<evidence type="ECO:0000256" key="1">
    <source>
        <dbReference type="ARBA" id="ARBA00004922"/>
    </source>
</evidence>
<evidence type="ECO:0000256" key="2">
    <source>
        <dbReference type="ARBA" id="ARBA00005386"/>
    </source>
</evidence>
<dbReference type="InterPro" id="IPR029489">
    <property type="entry name" value="OGT/SEC/SPY_C"/>
</dbReference>
<organism evidence="10 11">
    <name type="scientific">Nitrospirillum amazonense</name>
    <dbReference type="NCBI Taxonomy" id="28077"/>
    <lineage>
        <taxon>Bacteria</taxon>
        <taxon>Pseudomonadati</taxon>
        <taxon>Pseudomonadota</taxon>
        <taxon>Alphaproteobacteria</taxon>
        <taxon>Rhodospirillales</taxon>
        <taxon>Azospirillaceae</taxon>
        <taxon>Nitrospirillum</taxon>
    </lineage>
</organism>
<dbReference type="GO" id="GO:0097363">
    <property type="term" value="F:protein O-acetylglucosaminyltransferase activity"/>
    <property type="evidence" value="ECO:0007669"/>
    <property type="project" value="UniProtKB-EC"/>
</dbReference>
<keyword evidence="7 8" id="KW-0802">TPR repeat</keyword>
<dbReference type="Pfam" id="PF13432">
    <property type="entry name" value="TPR_16"/>
    <property type="match status" value="3"/>
</dbReference>
<name>A0A560HJK5_9PROT</name>
<accession>A0A560HJK5</accession>
<feature type="domain" description="O-GlcNAc transferase C-terminal" evidence="9">
    <location>
        <begin position="456"/>
        <end position="607"/>
    </location>
</feature>
<evidence type="ECO:0000256" key="6">
    <source>
        <dbReference type="ARBA" id="ARBA00022737"/>
    </source>
</evidence>
<dbReference type="Pfam" id="PF14559">
    <property type="entry name" value="TPR_19"/>
    <property type="match status" value="1"/>
</dbReference>
<evidence type="ECO:0000256" key="3">
    <source>
        <dbReference type="ARBA" id="ARBA00011970"/>
    </source>
</evidence>
<evidence type="ECO:0000313" key="11">
    <source>
        <dbReference type="Proteomes" id="UP000315751"/>
    </source>
</evidence>
<dbReference type="PANTHER" id="PTHR44835">
    <property type="entry name" value="UDP-N-ACETYLGLUCOSAMINE--PEPTIDE N-ACETYLGLUCOSAMINYLTRANSFERASE SPINDLY-RELATED"/>
    <property type="match status" value="1"/>
</dbReference>
<dbReference type="Gene3D" id="1.25.40.10">
    <property type="entry name" value="Tetratricopeptide repeat domain"/>
    <property type="match status" value="2"/>
</dbReference>
<dbReference type="PANTHER" id="PTHR44835:SF1">
    <property type="entry name" value="PROTEIN O-GLCNAC TRANSFERASE"/>
    <property type="match status" value="1"/>
</dbReference>
<dbReference type="SUPFAM" id="SSF48452">
    <property type="entry name" value="TPR-like"/>
    <property type="match status" value="2"/>
</dbReference>
<keyword evidence="5 10" id="KW-0808">Transferase</keyword>
<dbReference type="InterPro" id="IPR011717">
    <property type="entry name" value="TPR-4"/>
</dbReference>
<comment type="similarity">
    <text evidence="2">Belongs to the glycosyltransferase 41 family. O-GlcNAc transferase subfamily.</text>
</comment>
<comment type="pathway">
    <text evidence="1">Protein modification; protein glycosylation.</text>
</comment>
<dbReference type="Gene3D" id="3.40.50.2000">
    <property type="entry name" value="Glycogen Phosphorylase B"/>
    <property type="match status" value="1"/>
</dbReference>
<dbReference type="OrthoDB" id="146908at2"/>
<dbReference type="InterPro" id="IPR051939">
    <property type="entry name" value="Glycosyltr_41/O-GlcNAc_trsf"/>
</dbReference>
<dbReference type="InterPro" id="IPR019734">
    <property type="entry name" value="TPR_rpt"/>
</dbReference>
<sequence length="810" mass="85996">MMSKHLNAAIQFHQAGCLAEAEQEYRQAINTGDTGFARNLLGVLCAQTGRVAEGIALIRQAIALNKRVPEFHSNLAVVLLGAGDAPGAVAACRQALKLNPNLADALINLGAALLRLGHHADAVAPLRRGVKANPGNVEAHRNLGLALLGTGQPAEAVDSFRAGIALAPTHAGCWTGLIAALEQSRSAGLGQGLEEAVARCPGEIALRLKLTAHRLAAGDTASAEALARQTAMAAPAVLEATIMLANVLTAQGRTAEAHQALTDWLDRGDASSHTLTLLADAFMGLGDDILAERLFRQAVALEPGAGQAALGLGLLMRRLDRGQEALTLLERCAQDLPASPLAQAAYGDLLLAMGRPAAALAYARRAQALTPDDPGILLTLGNALRDLGEIDEALAALTHAVTVAPERADIHSNLVYTRLFHPAVTLAQVRAEHIAWAQRHAQPVPPAPPAPPAGHHGALRIGLVSGDFRNHPVGYFIVRALEALAKRGVTLIAYANQRVEDDITRRVQAVCAWRPIQGLDAPMVARQVREDGIDILIDLAGHIAGNRLDVFALRPAPRQATWAGYMATTGLTQMDLIIADPHHIPPEAEEFYTERVVRMPHSFLCYDPPAAAPAVPPPPAEGNGHVTFGCFNIAAKLNAEVIACWAQILTRVAGSRLLLKSRGLDEAPVQARILEQFRAGGIDAARLDFLGATTQAEHVACMQRVDIALDPFPFAGSTTTLESLWMCLPVVTLTGQTFSGRHSTCFLSVLGLTSLMATTVQEYVDIAVRLATNLEEVADLRQRLRPVMAASSLCDAEAFADDFIRLLRSA</sequence>
<dbReference type="SMART" id="SM00028">
    <property type="entry name" value="TPR"/>
    <property type="match status" value="7"/>
</dbReference>